<dbReference type="GeneID" id="25790010"/>
<reference evidence="2 3" key="1">
    <citation type="journal article" date="2011" name="Genome Biol.">
        <title>Comparative genome sequence analysis underscores mycoparasitism as the ancestral life style of Trichoderma.</title>
        <authorList>
            <person name="Kubicek C.P."/>
            <person name="Herrera-Estrella A."/>
            <person name="Seidl-Seiboth V."/>
            <person name="Martinez D.A."/>
            <person name="Druzhinina I.S."/>
            <person name="Thon M."/>
            <person name="Zeilinger S."/>
            <person name="Casas-Flores S."/>
            <person name="Horwitz B.A."/>
            <person name="Mukherjee P.K."/>
            <person name="Mukherjee M."/>
            <person name="Kredics L."/>
            <person name="Alcaraz L.D."/>
            <person name="Aerts A."/>
            <person name="Antal Z."/>
            <person name="Atanasova L."/>
            <person name="Cervantes-Badillo M.G."/>
            <person name="Challacombe J."/>
            <person name="Chertkov O."/>
            <person name="McCluskey K."/>
            <person name="Coulpier F."/>
            <person name="Deshpande N."/>
            <person name="von Doehren H."/>
            <person name="Ebbole D.J."/>
            <person name="Esquivel-Naranjo E.U."/>
            <person name="Fekete E."/>
            <person name="Flipphi M."/>
            <person name="Glaser F."/>
            <person name="Gomez-Rodriguez E.Y."/>
            <person name="Gruber S."/>
            <person name="Han C."/>
            <person name="Henrissat B."/>
            <person name="Hermosa R."/>
            <person name="Hernandez-Onate M."/>
            <person name="Karaffa L."/>
            <person name="Kosti I."/>
            <person name="Le Crom S."/>
            <person name="Lindquist E."/>
            <person name="Lucas S."/>
            <person name="Luebeck M."/>
            <person name="Luebeck P.S."/>
            <person name="Margeot A."/>
            <person name="Metz B."/>
            <person name="Misra M."/>
            <person name="Nevalainen H."/>
            <person name="Omann M."/>
            <person name="Packer N."/>
            <person name="Perrone G."/>
            <person name="Uresti-Rivera E.E."/>
            <person name="Salamov A."/>
            <person name="Schmoll M."/>
            <person name="Seiboth B."/>
            <person name="Shapiro H."/>
            <person name="Sukno S."/>
            <person name="Tamayo-Ramos J.A."/>
            <person name="Tisch D."/>
            <person name="Wiest A."/>
            <person name="Wilkinson H.H."/>
            <person name="Zhang M."/>
            <person name="Coutinho P.M."/>
            <person name="Kenerley C.M."/>
            <person name="Monte E."/>
            <person name="Baker S.E."/>
            <person name="Grigoriev I.V."/>
        </authorList>
    </citation>
    <scope>NUCLEOTIDE SEQUENCE [LARGE SCALE GENOMIC DNA]</scope>
    <source>
        <strain evidence="3">Gv29-8 / FGSC 10586</strain>
    </source>
</reference>
<feature type="region of interest" description="Disordered" evidence="1">
    <location>
        <begin position="1"/>
        <end position="28"/>
    </location>
</feature>
<name>G9MGA3_HYPVG</name>
<protein>
    <submittedName>
        <fullName evidence="2">Uncharacterized protein</fullName>
    </submittedName>
</protein>
<evidence type="ECO:0000313" key="2">
    <source>
        <dbReference type="EMBL" id="EHK26552.1"/>
    </source>
</evidence>
<gene>
    <name evidence="2" type="ORF">TRIVIDRAFT_197930</name>
</gene>
<keyword evidence="3" id="KW-1185">Reference proteome</keyword>
<comment type="caution">
    <text evidence="2">The sequence shown here is derived from an EMBL/GenBank/DDBJ whole genome shotgun (WGS) entry which is preliminary data.</text>
</comment>
<dbReference type="InParanoid" id="G9MGA3"/>
<dbReference type="EMBL" id="ABDF02000002">
    <property type="protein sequence ID" value="EHK26552.1"/>
    <property type="molecule type" value="Genomic_DNA"/>
</dbReference>
<dbReference type="VEuPathDB" id="FungiDB:TRIVIDRAFT_197930"/>
<dbReference type="RefSeq" id="XP_013960755.1">
    <property type="nucleotide sequence ID" value="XM_014105280.1"/>
</dbReference>
<evidence type="ECO:0000256" key="1">
    <source>
        <dbReference type="SAM" id="MobiDB-lite"/>
    </source>
</evidence>
<organism evidence="2 3">
    <name type="scientific">Hypocrea virens (strain Gv29-8 / FGSC 10586)</name>
    <name type="common">Gliocladium virens</name>
    <name type="synonym">Trichoderma virens</name>
    <dbReference type="NCBI Taxonomy" id="413071"/>
    <lineage>
        <taxon>Eukaryota</taxon>
        <taxon>Fungi</taxon>
        <taxon>Dikarya</taxon>
        <taxon>Ascomycota</taxon>
        <taxon>Pezizomycotina</taxon>
        <taxon>Sordariomycetes</taxon>
        <taxon>Hypocreomycetidae</taxon>
        <taxon>Hypocreales</taxon>
        <taxon>Hypocreaceae</taxon>
        <taxon>Trichoderma</taxon>
    </lineage>
</organism>
<proteinExistence type="predicted"/>
<feature type="compositionally biased region" description="Polar residues" evidence="1">
    <location>
        <begin position="11"/>
        <end position="28"/>
    </location>
</feature>
<dbReference type="Proteomes" id="UP000007115">
    <property type="component" value="Unassembled WGS sequence"/>
</dbReference>
<accession>G9MGA3</accession>
<dbReference type="AlphaFoldDB" id="G9MGA3"/>
<sequence length="153" mass="16730">MAVNSVKMRAKSTSVTSSNQSADGANPKTTDADIAICSLHITHFRHATKAKTKAIPCSPNDAEFGSLSKPRLFPSPLMDCAPILGGHNECLHLTHHYFTVISPSATSAQPHLENFHGWASAVQHHWPMFEFVQYGICALSSLHLACHVLDSWR</sequence>
<dbReference type="HOGENOM" id="CLU_1713528_0_0_1"/>
<evidence type="ECO:0000313" key="3">
    <source>
        <dbReference type="Proteomes" id="UP000007115"/>
    </source>
</evidence>